<evidence type="ECO:0000313" key="1">
    <source>
        <dbReference type="EMBL" id="KAF5183253.1"/>
    </source>
</evidence>
<evidence type="ECO:0000313" key="2">
    <source>
        <dbReference type="Proteomes" id="UP000554482"/>
    </source>
</evidence>
<gene>
    <name evidence="1" type="ORF">FRX31_027162</name>
</gene>
<reference evidence="1 2" key="1">
    <citation type="submission" date="2020-06" db="EMBL/GenBank/DDBJ databases">
        <title>Transcriptomic and genomic resources for Thalictrum thalictroides and T. hernandezii: Facilitating candidate gene discovery in an emerging model plant lineage.</title>
        <authorList>
            <person name="Arias T."/>
            <person name="Riano-Pachon D.M."/>
            <person name="Di Stilio V.S."/>
        </authorList>
    </citation>
    <scope>NUCLEOTIDE SEQUENCE [LARGE SCALE GENOMIC DNA]</scope>
    <source>
        <strain evidence="2">cv. WT478/WT964</strain>
        <tissue evidence="1">Leaves</tissue>
    </source>
</reference>
<dbReference type="EMBL" id="JABWDY010033725">
    <property type="protein sequence ID" value="KAF5183253.1"/>
    <property type="molecule type" value="Genomic_DNA"/>
</dbReference>
<comment type="caution">
    <text evidence="1">The sequence shown here is derived from an EMBL/GenBank/DDBJ whole genome shotgun (WGS) entry which is preliminary data.</text>
</comment>
<keyword evidence="2" id="KW-1185">Reference proteome</keyword>
<dbReference type="AlphaFoldDB" id="A0A7J6VED1"/>
<name>A0A7J6VED1_THATH</name>
<organism evidence="1 2">
    <name type="scientific">Thalictrum thalictroides</name>
    <name type="common">Rue-anemone</name>
    <name type="synonym">Anemone thalictroides</name>
    <dbReference type="NCBI Taxonomy" id="46969"/>
    <lineage>
        <taxon>Eukaryota</taxon>
        <taxon>Viridiplantae</taxon>
        <taxon>Streptophyta</taxon>
        <taxon>Embryophyta</taxon>
        <taxon>Tracheophyta</taxon>
        <taxon>Spermatophyta</taxon>
        <taxon>Magnoliopsida</taxon>
        <taxon>Ranunculales</taxon>
        <taxon>Ranunculaceae</taxon>
        <taxon>Thalictroideae</taxon>
        <taxon>Thalictrum</taxon>
    </lineage>
</organism>
<sequence length="77" mass="8793">MLSALIASARDITLLHIPASRHILTYYFIFFVVINPKFSIDNNHKPTSYSSFYVVGIAKRHKGQVLVVFNQHSMQSL</sequence>
<protein>
    <submittedName>
        <fullName evidence="1">Uncharacterized protein</fullName>
    </submittedName>
</protein>
<accession>A0A7J6VED1</accession>
<dbReference type="Proteomes" id="UP000554482">
    <property type="component" value="Unassembled WGS sequence"/>
</dbReference>
<proteinExistence type="predicted"/>